<accession>A0ABX9AQ96</accession>
<dbReference type="EMBL" id="CP081864">
    <property type="protein sequence ID" value="QZN97333.1"/>
    <property type="molecule type" value="Genomic_DNA"/>
</dbReference>
<sequence>MSQEEFTERMLKIVGGFSDPESDHGDADDLMVKYLREQGLHEAMDAFEGMTKWYA</sequence>
<dbReference type="Proteomes" id="UP000825886">
    <property type="component" value="Chromosome"/>
</dbReference>
<evidence type="ECO:0000313" key="2">
    <source>
        <dbReference type="Proteomes" id="UP000825886"/>
    </source>
</evidence>
<protein>
    <submittedName>
        <fullName evidence="1">Uncharacterized protein</fullName>
    </submittedName>
</protein>
<proteinExistence type="predicted"/>
<dbReference type="RefSeq" id="WP_222160375.1">
    <property type="nucleotide sequence ID" value="NZ_CP081864.1"/>
</dbReference>
<name>A0ABX9AQ96_9ENTR</name>
<evidence type="ECO:0000313" key="1">
    <source>
        <dbReference type="EMBL" id="QZN97333.1"/>
    </source>
</evidence>
<organism evidence="1 2">
    <name type="scientific">Symbiopectobacterium purcellii</name>
    <dbReference type="NCBI Taxonomy" id="2871826"/>
    <lineage>
        <taxon>Bacteria</taxon>
        <taxon>Pseudomonadati</taxon>
        <taxon>Pseudomonadota</taxon>
        <taxon>Gammaproteobacteria</taxon>
        <taxon>Enterobacterales</taxon>
        <taxon>Enterobacteriaceae</taxon>
    </lineage>
</organism>
<keyword evidence="2" id="KW-1185">Reference proteome</keyword>
<reference evidence="1 2" key="1">
    <citation type="submission" date="2021-08" db="EMBL/GenBank/DDBJ databases">
        <title>Culture and genomic analysis of Symbiopectobacterium purcellii sp. nov. gen. nov., isolated from the leafhopper Empoasca decipiens.</title>
        <authorList>
            <person name="Nadal-Jimenez P."/>
            <person name="Siozios S."/>
            <person name="Halliday N."/>
            <person name="Camara M."/>
            <person name="Hurst G.D.D."/>
        </authorList>
    </citation>
    <scope>NUCLEOTIDE SEQUENCE [LARGE SCALE GENOMIC DNA]</scope>
    <source>
        <strain evidence="1 2">SyEd1</strain>
    </source>
</reference>
<gene>
    <name evidence="1" type="ORF">K6K13_08320</name>
</gene>